<comment type="caution">
    <text evidence="2">The sequence shown here is derived from an EMBL/GenBank/DDBJ whole genome shotgun (WGS) entry which is preliminary data.</text>
</comment>
<reference evidence="2" key="2">
    <citation type="submission" date="2023-01" db="EMBL/GenBank/DDBJ databases">
        <authorList>
            <person name="Sun Q."/>
            <person name="Evtushenko L."/>
        </authorList>
    </citation>
    <scope>NUCLEOTIDE SEQUENCE</scope>
    <source>
        <strain evidence="2">VKM Ac-1321</strain>
    </source>
</reference>
<name>A0A9W6KH40_9ACTN</name>
<reference evidence="2" key="1">
    <citation type="journal article" date="2014" name="Int. J. Syst. Evol. Microbiol.">
        <title>Complete genome sequence of Corynebacterium casei LMG S-19264T (=DSM 44701T), isolated from a smear-ripened cheese.</title>
        <authorList>
            <consortium name="US DOE Joint Genome Institute (JGI-PGF)"/>
            <person name="Walter F."/>
            <person name="Albersmeier A."/>
            <person name="Kalinowski J."/>
            <person name="Ruckert C."/>
        </authorList>
    </citation>
    <scope>NUCLEOTIDE SEQUENCE</scope>
    <source>
        <strain evidence="2">VKM Ac-1321</strain>
    </source>
</reference>
<protein>
    <submittedName>
        <fullName evidence="2">Uncharacterized protein</fullName>
    </submittedName>
</protein>
<gene>
    <name evidence="2" type="ORF">GCM10017581_037230</name>
</gene>
<sequence>MAARGTQATGRRIEATPRGGLAEQARARRKRKPGRRREPAAVANSGCCATAGEWLAWLMRASDGGGPVARVRITAGGQYSQRHDPEFAACRPIPGSRSSDPAATECGLFTTERGWRGPFGRSLASGARADFGS</sequence>
<accession>A0A9W6KH40</accession>
<organism evidence="2 3">
    <name type="scientific">Dactylosporangium matsuzakiense</name>
    <dbReference type="NCBI Taxonomy" id="53360"/>
    <lineage>
        <taxon>Bacteria</taxon>
        <taxon>Bacillati</taxon>
        <taxon>Actinomycetota</taxon>
        <taxon>Actinomycetes</taxon>
        <taxon>Micromonosporales</taxon>
        <taxon>Micromonosporaceae</taxon>
        <taxon>Dactylosporangium</taxon>
    </lineage>
</organism>
<proteinExistence type="predicted"/>
<evidence type="ECO:0000313" key="2">
    <source>
        <dbReference type="EMBL" id="GLL01981.1"/>
    </source>
</evidence>
<dbReference type="Proteomes" id="UP001143480">
    <property type="component" value="Unassembled WGS sequence"/>
</dbReference>
<evidence type="ECO:0000256" key="1">
    <source>
        <dbReference type="SAM" id="MobiDB-lite"/>
    </source>
</evidence>
<keyword evidence="3" id="KW-1185">Reference proteome</keyword>
<feature type="region of interest" description="Disordered" evidence="1">
    <location>
        <begin position="1"/>
        <end position="43"/>
    </location>
</feature>
<evidence type="ECO:0000313" key="3">
    <source>
        <dbReference type="Proteomes" id="UP001143480"/>
    </source>
</evidence>
<dbReference type="AlphaFoldDB" id="A0A9W6KH40"/>
<dbReference type="EMBL" id="BSFP01000020">
    <property type="protein sequence ID" value="GLL01981.1"/>
    <property type="molecule type" value="Genomic_DNA"/>
</dbReference>